<gene>
    <name evidence="9" type="ORF">DFR52_102915</name>
</gene>
<keyword evidence="10" id="KW-1185">Reference proteome</keyword>
<evidence type="ECO:0000256" key="5">
    <source>
        <dbReference type="ARBA" id="ARBA00023136"/>
    </source>
</evidence>
<evidence type="ECO:0000256" key="1">
    <source>
        <dbReference type="ARBA" id="ARBA00004141"/>
    </source>
</evidence>
<feature type="compositionally biased region" description="Pro residues" evidence="6">
    <location>
        <begin position="1"/>
        <end position="14"/>
    </location>
</feature>
<evidence type="ECO:0000256" key="2">
    <source>
        <dbReference type="ARBA" id="ARBA00009853"/>
    </source>
</evidence>
<dbReference type="InterPro" id="IPR000620">
    <property type="entry name" value="EamA_dom"/>
</dbReference>
<protein>
    <submittedName>
        <fullName evidence="9">Drug/metabolite transporter (DMT)-like permease</fullName>
    </submittedName>
</protein>
<feature type="transmembrane region" description="Helical" evidence="7">
    <location>
        <begin position="285"/>
        <end position="304"/>
    </location>
</feature>
<feature type="transmembrane region" description="Helical" evidence="7">
    <location>
        <begin position="164"/>
        <end position="184"/>
    </location>
</feature>
<comment type="subcellular location">
    <subcellularLocation>
        <location evidence="1">Membrane</location>
        <topology evidence="1">Multi-pass membrane protein</topology>
    </subcellularLocation>
</comment>
<dbReference type="EMBL" id="QGTR01000002">
    <property type="protein sequence ID" value="PWW02247.1"/>
    <property type="molecule type" value="Genomic_DNA"/>
</dbReference>
<evidence type="ECO:0000256" key="7">
    <source>
        <dbReference type="SAM" id="Phobius"/>
    </source>
</evidence>
<evidence type="ECO:0000313" key="9">
    <source>
        <dbReference type="EMBL" id="PWW02247.1"/>
    </source>
</evidence>
<feature type="transmembrane region" description="Helical" evidence="7">
    <location>
        <begin position="256"/>
        <end position="273"/>
    </location>
</feature>
<feature type="transmembrane region" description="Helical" evidence="7">
    <location>
        <begin position="228"/>
        <end position="250"/>
    </location>
</feature>
<dbReference type="GO" id="GO:0016020">
    <property type="term" value="C:membrane"/>
    <property type="evidence" value="ECO:0007669"/>
    <property type="project" value="UniProtKB-SubCell"/>
</dbReference>
<feature type="region of interest" description="Disordered" evidence="6">
    <location>
        <begin position="1"/>
        <end position="30"/>
    </location>
</feature>
<comment type="similarity">
    <text evidence="2">Belongs to the drug/metabolite transporter (DMT) superfamily. 10 TMS drug/metabolite exporter (DME) (TC 2.A.7.3) family.</text>
</comment>
<dbReference type="Pfam" id="PF00892">
    <property type="entry name" value="EamA"/>
    <property type="match status" value="2"/>
</dbReference>
<dbReference type="InterPro" id="IPR037185">
    <property type="entry name" value="EmrE-like"/>
</dbReference>
<dbReference type="Proteomes" id="UP000246352">
    <property type="component" value="Unassembled WGS sequence"/>
</dbReference>
<keyword evidence="5 7" id="KW-0472">Membrane</keyword>
<dbReference type="SUPFAM" id="SSF103481">
    <property type="entry name" value="Multidrug resistance efflux transporter EmrE"/>
    <property type="match status" value="2"/>
</dbReference>
<evidence type="ECO:0000259" key="8">
    <source>
        <dbReference type="Pfam" id="PF00892"/>
    </source>
</evidence>
<keyword evidence="4 7" id="KW-1133">Transmembrane helix</keyword>
<feature type="domain" description="EamA" evidence="8">
    <location>
        <begin position="197"/>
        <end position="327"/>
    </location>
</feature>
<feature type="transmembrane region" description="Helical" evidence="7">
    <location>
        <begin position="310"/>
        <end position="328"/>
    </location>
</feature>
<sequence length="348" mass="36652">MSSHAPFPPVALPPRRPRRAATGTAPDMTSADPAAKLIPPDYSAPMTGIALKIASVAVFVGMATAIKAAGEALPAGEIVFFRSAFAIVPVLLFLAMRGQLRGAWRTSQPMSHVLRGLLGVSAMGLSFYGLIHLPLPDAIAIGYAMPLLAVVSAAVLLRETVRIYRWTAVLVGLGGVMIISWPRMSLVNGGLESGQTLGVLAVLGSAALAAVAMIQVRNLVQTEKTPTIVLYFSLTASLLGLLTMPFGWVVPDARTMTLMVTAGFLGGVAQILLTESYRHADVSTIAPFEYTSILLGIAIGYLVFGDVPTWSMLIGTAIVAGAGIFIILREHALGLERKAQRKLVTPQG</sequence>
<keyword evidence="3 7" id="KW-0812">Transmembrane</keyword>
<feature type="transmembrane region" description="Helical" evidence="7">
    <location>
        <begin position="78"/>
        <end position="95"/>
    </location>
</feature>
<dbReference type="PANTHER" id="PTHR22911:SF6">
    <property type="entry name" value="SOLUTE CARRIER FAMILY 35 MEMBER G1"/>
    <property type="match status" value="1"/>
</dbReference>
<comment type="caution">
    <text evidence="9">The sequence shown here is derived from an EMBL/GenBank/DDBJ whole genome shotgun (WGS) entry which is preliminary data.</text>
</comment>
<feature type="transmembrane region" description="Helical" evidence="7">
    <location>
        <begin position="139"/>
        <end position="157"/>
    </location>
</feature>
<name>A0A317PNA8_9HYPH</name>
<reference evidence="9 10" key="1">
    <citation type="submission" date="2018-05" db="EMBL/GenBank/DDBJ databases">
        <title>Genomic Encyclopedia of Type Strains, Phase IV (KMG-IV): sequencing the most valuable type-strain genomes for metagenomic binning, comparative biology and taxonomic classification.</title>
        <authorList>
            <person name="Goeker M."/>
        </authorList>
    </citation>
    <scope>NUCLEOTIDE SEQUENCE [LARGE SCALE GENOMIC DNA]</scope>
    <source>
        <strain evidence="9 10">DSM 16791</strain>
    </source>
</reference>
<evidence type="ECO:0000256" key="4">
    <source>
        <dbReference type="ARBA" id="ARBA00022989"/>
    </source>
</evidence>
<feature type="domain" description="EamA" evidence="8">
    <location>
        <begin position="47"/>
        <end position="180"/>
    </location>
</feature>
<evidence type="ECO:0000256" key="6">
    <source>
        <dbReference type="SAM" id="MobiDB-lite"/>
    </source>
</evidence>
<organism evidence="9 10">
    <name type="scientific">Hoeflea marina</name>
    <dbReference type="NCBI Taxonomy" id="274592"/>
    <lineage>
        <taxon>Bacteria</taxon>
        <taxon>Pseudomonadati</taxon>
        <taxon>Pseudomonadota</taxon>
        <taxon>Alphaproteobacteria</taxon>
        <taxon>Hyphomicrobiales</taxon>
        <taxon>Rhizobiaceae</taxon>
        <taxon>Hoeflea</taxon>
    </lineage>
</organism>
<dbReference type="PANTHER" id="PTHR22911">
    <property type="entry name" value="ACYL-MALONYL CONDENSING ENZYME-RELATED"/>
    <property type="match status" value="1"/>
</dbReference>
<proteinExistence type="inferred from homology"/>
<feature type="transmembrane region" description="Helical" evidence="7">
    <location>
        <begin position="196"/>
        <end position="216"/>
    </location>
</feature>
<accession>A0A317PNA8</accession>
<evidence type="ECO:0000256" key="3">
    <source>
        <dbReference type="ARBA" id="ARBA00022692"/>
    </source>
</evidence>
<feature type="transmembrane region" description="Helical" evidence="7">
    <location>
        <begin position="116"/>
        <end position="133"/>
    </location>
</feature>
<dbReference type="AlphaFoldDB" id="A0A317PNA8"/>
<evidence type="ECO:0000313" key="10">
    <source>
        <dbReference type="Proteomes" id="UP000246352"/>
    </source>
</evidence>